<evidence type="ECO:0000256" key="1">
    <source>
        <dbReference type="ARBA" id="ARBA00004370"/>
    </source>
</evidence>
<comment type="similarity">
    <text evidence="6">Belongs to the ephrin family.</text>
</comment>
<comment type="caution">
    <text evidence="10">The sequence shown here is derived from an EMBL/GenBank/DDBJ whole genome shotgun (WGS) entry which is preliminary data.</text>
</comment>
<dbReference type="Proteomes" id="UP001159427">
    <property type="component" value="Unassembled WGS sequence"/>
</dbReference>
<dbReference type="Gene3D" id="2.60.40.420">
    <property type="entry name" value="Cupredoxins - blue copper proteins"/>
    <property type="match status" value="1"/>
</dbReference>
<dbReference type="PANTHER" id="PTHR11304:SF29">
    <property type="entry name" value="EPHRIN"/>
    <property type="match status" value="1"/>
</dbReference>
<accession>A0ABN8LEZ3</accession>
<feature type="signal peptide" evidence="8">
    <location>
        <begin position="1"/>
        <end position="30"/>
    </location>
</feature>
<keyword evidence="11" id="KW-1185">Reference proteome</keyword>
<evidence type="ECO:0000256" key="5">
    <source>
        <dbReference type="ARBA" id="ARBA00023180"/>
    </source>
</evidence>
<gene>
    <name evidence="10" type="ORF">PEVE_00033539</name>
</gene>
<keyword evidence="2 8" id="KW-0732">Signal</keyword>
<dbReference type="PANTHER" id="PTHR11304">
    <property type="entry name" value="EPHRIN"/>
    <property type="match status" value="1"/>
</dbReference>
<organism evidence="10 11">
    <name type="scientific">Porites evermanni</name>
    <dbReference type="NCBI Taxonomy" id="104178"/>
    <lineage>
        <taxon>Eukaryota</taxon>
        <taxon>Metazoa</taxon>
        <taxon>Cnidaria</taxon>
        <taxon>Anthozoa</taxon>
        <taxon>Hexacorallia</taxon>
        <taxon>Scleractinia</taxon>
        <taxon>Fungiina</taxon>
        <taxon>Poritidae</taxon>
        <taxon>Porites</taxon>
    </lineage>
</organism>
<name>A0ABN8LEZ3_9CNID</name>
<proteinExistence type="inferred from homology"/>
<evidence type="ECO:0000313" key="11">
    <source>
        <dbReference type="Proteomes" id="UP001159427"/>
    </source>
</evidence>
<keyword evidence="5" id="KW-0325">Glycoprotein</keyword>
<dbReference type="EMBL" id="CALNXI010000005">
    <property type="protein sequence ID" value="CAH3014047.1"/>
    <property type="molecule type" value="Genomic_DNA"/>
</dbReference>
<feature type="transmembrane region" description="Helical" evidence="7">
    <location>
        <begin position="313"/>
        <end position="334"/>
    </location>
</feature>
<keyword evidence="7" id="KW-0812">Transmembrane</keyword>
<keyword evidence="7" id="KW-1133">Transmembrane helix</keyword>
<comment type="caution">
    <text evidence="6">Lacks conserved residue(s) required for the propagation of feature annotation.</text>
</comment>
<feature type="chain" id="PRO_5046216544" description="Ephrin RBD domain-containing protein" evidence="8">
    <location>
        <begin position="31"/>
        <end position="387"/>
    </location>
</feature>
<dbReference type="InterPro" id="IPR001799">
    <property type="entry name" value="Ephrin_RBD"/>
</dbReference>
<dbReference type="InterPro" id="IPR031328">
    <property type="entry name" value="Ephrin"/>
</dbReference>
<evidence type="ECO:0000256" key="7">
    <source>
        <dbReference type="SAM" id="Phobius"/>
    </source>
</evidence>
<keyword evidence="3 7" id="KW-0472">Membrane</keyword>
<comment type="subcellular location">
    <subcellularLocation>
        <location evidence="1">Membrane</location>
    </subcellularLocation>
</comment>
<dbReference type="PROSITE" id="PS51551">
    <property type="entry name" value="EPHRIN_RBD_2"/>
    <property type="match status" value="1"/>
</dbReference>
<keyword evidence="4" id="KW-1015">Disulfide bond</keyword>
<evidence type="ECO:0000256" key="2">
    <source>
        <dbReference type="ARBA" id="ARBA00022729"/>
    </source>
</evidence>
<evidence type="ECO:0000259" key="9">
    <source>
        <dbReference type="PROSITE" id="PS51551"/>
    </source>
</evidence>
<dbReference type="Pfam" id="PF00812">
    <property type="entry name" value="Ephrin"/>
    <property type="match status" value="1"/>
</dbReference>
<feature type="domain" description="Ephrin RBD" evidence="9">
    <location>
        <begin position="32"/>
        <end position="174"/>
    </location>
</feature>
<evidence type="ECO:0000256" key="6">
    <source>
        <dbReference type="PROSITE-ProRule" id="PRU00884"/>
    </source>
</evidence>
<reference evidence="10 11" key="1">
    <citation type="submission" date="2022-05" db="EMBL/GenBank/DDBJ databases">
        <authorList>
            <consortium name="Genoscope - CEA"/>
            <person name="William W."/>
        </authorList>
    </citation>
    <scope>NUCLEOTIDE SEQUENCE [LARGE SCALE GENOMIC DNA]</scope>
</reference>
<dbReference type="InterPro" id="IPR008972">
    <property type="entry name" value="Cupredoxin"/>
</dbReference>
<dbReference type="CDD" id="cd02675">
    <property type="entry name" value="Ephrin_ectodomain"/>
    <property type="match status" value="1"/>
</dbReference>
<evidence type="ECO:0000313" key="10">
    <source>
        <dbReference type="EMBL" id="CAH3014047.1"/>
    </source>
</evidence>
<evidence type="ECO:0000256" key="8">
    <source>
        <dbReference type="SAM" id="SignalP"/>
    </source>
</evidence>
<evidence type="ECO:0000256" key="3">
    <source>
        <dbReference type="ARBA" id="ARBA00023136"/>
    </source>
</evidence>
<dbReference type="SUPFAM" id="SSF49503">
    <property type="entry name" value="Cupredoxins"/>
    <property type="match status" value="1"/>
</dbReference>
<sequence>MHMAGGAVFKMRHILLIVAQVILFFHVVECALYHPSIYWTPQNPLFDRNDSVLYVLPLSRVQVVCPNPSTVMKKVKVDSTEKEYQNLWIVSRESYERCSTDKSQGSKLLLRCDTPLSLKYLTLLFQRYSAVYDFGYIPGQEYYFIATSDGSQESLDRPSGGNCQHRNMKLRIFVCLNKKDPRCNPQTTTTATRATTTATATTTITTTTKPRVTNATSAKARTKVISTDTDIQAAILSTNAGSTTVLTTNSTLLAPLAEVGRPSSLPTRKFSSSAISSTSTKTVTPPVLARASSGDQGTSGHKRVLGAVSEMNWIIIVPLMACLLLSLIGNIILVCRLRVRQNEYCVTEKCNAIVEAAPVKHLESPKIQTRVEKALLLFRRSADVSEV</sequence>
<evidence type="ECO:0000256" key="4">
    <source>
        <dbReference type="ARBA" id="ARBA00023157"/>
    </source>
</evidence>
<protein>
    <recommendedName>
        <fullName evidence="9">Ephrin RBD domain-containing protein</fullName>
    </recommendedName>
</protein>